<keyword evidence="5" id="KW-0863">Zinc-finger</keyword>
<dbReference type="GO" id="GO:0016740">
    <property type="term" value="F:transferase activity"/>
    <property type="evidence" value="ECO:0007669"/>
    <property type="project" value="UniProtKB-KW"/>
</dbReference>
<dbReference type="GO" id="GO:0008270">
    <property type="term" value="F:zinc ion binding"/>
    <property type="evidence" value="ECO:0007669"/>
    <property type="project" value="UniProtKB-KW"/>
</dbReference>
<dbReference type="InterPro" id="IPR058758">
    <property type="entry name" value="UBA_RNF216"/>
</dbReference>
<dbReference type="EMBL" id="JACCJC010000002">
    <property type="protein sequence ID" value="KAF6241005.1"/>
    <property type="molecule type" value="Genomic_DNA"/>
</dbReference>
<evidence type="ECO:0000256" key="2">
    <source>
        <dbReference type="ARBA" id="ARBA00022679"/>
    </source>
</evidence>
<keyword evidence="11" id="KW-1185">Reference proteome</keyword>
<dbReference type="GeneID" id="59282476"/>
<evidence type="ECO:0000256" key="5">
    <source>
        <dbReference type="ARBA" id="ARBA00022771"/>
    </source>
</evidence>
<dbReference type="InterPro" id="IPR044066">
    <property type="entry name" value="TRIAD_supradom"/>
</dbReference>
<keyword evidence="3" id="KW-0479">Metal-binding</keyword>
<accession>A0A8H6G5L8</accession>
<evidence type="ECO:0000256" key="7">
    <source>
        <dbReference type="ARBA" id="ARBA00022833"/>
    </source>
</evidence>
<gene>
    <name evidence="10" type="ORF">HO173_000798</name>
</gene>
<evidence type="ECO:0000256" key="1">
    <source>
        <dbReference type="ARBA" id="ARBA00004906"/>
    </source>
</evidence>
<dbReference type="CDD" id="cd20353">
    <property type="entry name" value="Rcat_RBR_RNF216"/>
    <property type="match status" value="1"/>
</dbReference>
<dbReference type="PROSITE" id="PS51873">
    <property type="entry name" value="TRIAD"/>
    <property type="match status" value="1"/>
</dbReference>
<evidence type="ECO:0000313" key="11">
    <source>
        <dbReference type="Proteomes" id="UP000578531"/>
    </source>
</evidence>
<dbReference type="Gene3D" id="1.20.120.1750">
    <property type="match status" value="1"/>
</dbReference>
<evidence type="ECO:0000256" key="3">
    <source>
        <dbReference type="ARBA" id="ARBA00022723"/>
    </source>
</evidence>
<protein>
    <recommendedName>
        <fullName evidence="9">RING-type domain-containing protein</fullName>
    </recommendedName>
</protein>
<dbReference type="Proteomes" id="UP000578531">
    <property type="component" value="Unassembled WGS sequence"/>
</dbReference>
<evidence type="ECO:0000256" key="6">
    <source>
        <dbReference type="ARBA" id="ARBA00022786"/>
    </source>
</evidence>
<comment type="caution">
    <text evidence="10">The sequence shown here is derived from an EMBL/GenBank/DDBJ whole genome shotgun (WGS) entry which is preliminary data.</text>
</comment>
<keyword evidence="2" id="KW-0808">Transferase</keyword>
<dbReference type="Pfam" id="PF26200">
    <property type="entry name" value="Rcat_RNF216"/>
    <property type="match status" value="1"/>
</dbReference>
<sequence>MLDGSRLFDRDLGTEDGTLFFLQSCTKDYLVKLTIADKSGLQHATVPNFDRSSLGTLTRLLEVRRAGCYRQPVSDFAETSFRESPANHTWIANCPAFRLTNPLAIIASPTSFKEHMTSRVALPARENGQKKATEDDDEQRLAGLNGSLTVLATIFPRIHPEVFREMLQTFDGESGLHVVAEQLLKHQDEWVKGRWRKAVKETAKSKDDQLPVTAEDRFRRASYKWAVRTTLYEEFKALSRSKIEGVLAEENFCYTRARLTLQDVASKSWRNSFNVFLSKWLKSSKSTNEGHHMMIWLKDQEGGGSRSVPVLKETGDAELDAELNQSVLLPFLQKAKSEREEKDWEIAMTLNEAEAMDADAMYECQCCFSDITFEQLATCTTSAHVICFRCIKNAISEALFGQSWGRNIDNTRGQLNCLALMSDESCDGCISHSATRRAILQSKGGKEALSMLETRLAKESLSKARLALVHCPFCAYAEVDELYFPPSTVRYRLNTVHLEATVFLILLMLVFLPLLPLYTLVSRLSLFRELPTITSMFSTSLGRLSRSLHLSARFQCRSPLCALPSCLTCFKIWHDPHVCHESAALSLRTTIEAARTAALKRTCPHCGLGFIKDSGCNKLTCVCGYAMCYICRQGLGHGHGDEGYRHFCQHFRPAGGVCRECDKCDLYINEDDDKLVKRAGALAEKEWREKEGMTGVVGIGGGQEDARRAIWLDTDWTMQKLIDWWVKKVIDC</sequence>
<dbReference type="InterPro" id="IPR051628">
    <property type="entry name" value="LUBAC_E3_Ligases"/>
</dbReference>
<feature type="transmembrane region" description="Helical" evidence="8">
    <location>
        <begin position="500"/>
        <end position="521"/>
    </location>
</feature>
<reference evidence="10 11" key="1">
    <citation type="journal article" date="2020" name="Genomics">
        <title>Complete, high-quality genomes from long-read metagenomic sequencing of two wolf lichen thalli reveals enigmatic genome architecture.</title>
        <authorList>
            <person name="McKenzie S.K."/>
            <person name="Walston R.F."/>
            <person name="Allen J.L."/>
        </authorList>
    </citation>
    <scope>NUCLEOTIDE SEQUENCE [LARGE SCALE GENOMIC DNA]</scope>
    <source>
        <strain evidence="10">WasteWater2</strain>
    </source>
</reference>
<dbReference type="Pfam" id="PF26191">
    <property type="entry name" value="RING-HC_RBR_RNF216"/>
    <property type="match status" value="1"/>
</dbReference>
<name>A0A8H6G5L8_9LECA</name>
<dbReference type="RefSeq" id="XP_037170253.1">
    <property type="nucleotide sequence ID" value="XM_037302746.1"/>
</dbReference>
<keyword evidence="8" id="KW-0472">Membrane</keyword>
<evidence type="ECO:0000256" key="8">
    <source>
        <dbReference type="SAM" id="Phobius"/>
    </source>
</evidence>
<evidence type="ECO:0000313" key="10">
    <source>
        <dbReference type="EMBL" id="KAF6241005.1"/>
    </source>
</evidence>
<dbReference type="SUPFAM" id="SSF57850">
    <property type="entry name" value="RING/U-box"/>
    <property type="match status" value="1"/>
</dbReference>
<dbReference type="AlphaFoldDB" id="A0A8H6G5L8"/>
<keyword evidence="8" id="KW-0812">Transmembrane</keyword>
<feature type="domain" description="RING-type" evidence="9">
    <location>
        <begin position="360"/>
        <end position="654"/>
    </location>
</feature>
<dbReference type="Pfam" id="PF26112">
    <property type="entry name" value="UBA_RNF216"/>
    <property type="match status" value="1"/>
</dbReference>
<evidence type="ECO:0000259" key="9">
    <source>
        <dbReference type="PROSITE" id="PS51873"/>
    </source>
</evidence>
<organism evidence="10 11">
    <name type="scientific">Letharia columbiana</name>
    <dbReference type="NCBI Taxonomy" id="112416"/>
    <lineage>
        <taxon>Eukaryota</taxon>
        <taxon>Fungi</taxon>
        <taxon>Dikarya</taxon>
        <taxon>Ascomycota</taxon>
        <taxon>Pezizomycotina</taxon>
        <taxon>Lecanoromycetes</taxon>
        <taxon>OSLEUM clade</taxon>
        <taxon>Lecanoromycetidae</taxon>
        <taxon>Lecanorales</taxon>
        <taxon>Lecanorineae</taxon>
        <taxon>Parmeliaceae</taxon>
        <taxon>Letharia</taxon>
    </lineage>
</organism>
<keyword evidence="6" id="KW-0833">Ubl conjugation pathway</keyword>
<dbReference type="OrthoDB" id="10009520at2759"/>
<dbReference type="PANTHER" id="PTHR22770">
    <property type="entry name" value="UBIQUITIN CONJUGATING ENZYME 7 INTERACTING PROTEIN-RELATED"/>
    <property type="match status" value="1"/>
</dbReference>
<evidence type="ECO:0000256" key="4">
    <source>
        <dbReference type="ARBA" id="ARBA00022737"/>
    </source>
</evidence>
<dbReference type="CDD" id="cd16630">
    <property type="entry name" value="RING-HC_RBR_RNF216"/>
    <property type="match status" value="1"/>
</dbReference>
<keyword evidence="8" id="KW-1133">Transmembrane helix</keyword>
<dbReference type="InterPro" id="IPR047544">
    <property type="entry name" value="RING-HC_RBR_RNF216"/>
</dbReference>
<dbReference type="InterPro" id="IPR047546">
    <property type="entry name" value="Rcat_RBR_RNF216"/>
</dbReference>
<keyword evidence="4" id="KW-0677">Repeat</keyword>
<comment type="pathway">
    <text evidence="1">Protein modification; protein ubiquitination.</text>
</comment>
<keyword evidence="7" id="KW-0862">Zinc</keyword>
<dbReference type="PANTHER" id="PTHR22770:SF42">
    <property type="entry name" value="FINGER PROTEIN (ZIN), PUTATIVE (AFU_ORTHOLOGUE AFUA_4G03910)-RELATED"/>
    <property type="match status" value="1"/>
</dbReference>
<proteinExistence type="predicted"/>